<dbReference type="Pfam" id="PF00773">
    <property type="entry name" value="RNB"/>
    <property type="match status" value="1"/>
</dbReference>
<evidence type="ECO:0000313" key="2">
    <source>
        <dbReference type="EMBL" id="KAA8494011.1"/>
    </source>
</evidence>
<dbReference type="Proteomes" id="UP000324585">
    <property type="component" value="Unassembled WGS sequence"/>
</dbReference>
<dbReference type="InterPro" id="IPR001900">
    <property type="entry name" value="RNase_II/R"/>
</dbReference>
<dbReference type="GO" id="GO:0003723">
    <property type="term" value="F:RNA binding"/>
    <property type="evidence" value="ECO:0007669"/>
    <property type="project" value="InterPro"/>
</dbReference>
<evidence type="ECO:0000313" key="3">
    <source>
        <dbReference type="Proteomes" id="UP000324585"/>
    </source>
</evidence>
<protein>
    <submittedName>
        <fullName evidence="2">Ribonuclease II, chloroplastic/mitochondrial</fullName>
    </submittedName>
</protein>
<dbReference type="EMBL" id="VRMN01000005">
    <property type="protein sequence ID" value="KAA8494011.1"/>
    <property type="molecule type" value="Genomic_DNA"/>
</dbReference>
<dbReference type="GO" id="GO:0004540">
    <property type="term" value="F:RNA nuclease activity"/>
    <property type="evidence" value="ECO:0007669"/>
    <property type="project" value="InterPro"/>
</dbReference>
<dbReference type="SMART" id="SM00955">
    <property type="entry name" value="RNB"/>
    <property type="match status" value="1"/>
</dbReference>
<dbReference type="PANTHER" id="PTHR23355">
    <property type="entry name" value="RIBONUCLEASE"/>
    <property type="match status" value="1"/>
</dbReference>
<sequence>MHACASCRSDVASSVAEVVEPGCVVMARVRDAYVVGVVMSVVVPPPQQERHFRMAVFRREDRAWKTVMNVDLDCVRFVWPRREARLANAKAGGHAPPPTHRFSVADFLGVNHAHPQEGASMYKDDVGMNSGERAAVQNGAQEVRQSSLQAKFRLPSANDGSAYRKSISETSSTKSLLSKEYFAIDAALSCAAEVVVQSSRTTWHSMLDLCLTLEEKAIMSAASAESDSVALDILVYAYHSWFHAAQVSADSVEGSVPAPRELDALARQTNIFASALLVFSREADLTVSMVRSKVEKGVLLKAHSAAAFHDKRELDTALLKLAALCRPPGWTGYAFVSRVQGVLAIERRVTDFCGPPELDDIRHLLLARLYLAVRGIAATSLGAYCFCITTGLLRPRENIVLKMSERFGRAQENSGENSSCASVRIEEKVRDLIRDENASTQEAISKRADFRFMRAFAIDSKETTEVDDAISIEYEPYVGEPIDDLVVEHCARASTSSSEEKACTQDHNSRYWFAFDQAMIRECNQPRRDVSPGATAHGLRVKRLWIHIADPLEYLLLASCGPTGRQLSAIVESQALNIVDSLADRLTQSFHDFSKHAQAEDSMEDAEKEAETLPDGGLVTSRWEHADCLKDTDELLSQALHRGVSLYGPTSAERVDMFSGGIGRNIFSLDANLKGDSTAFAVSIGFSLTDSGHLDSRSVVVCESVIAVERLSFERLDEELEPLPRNDSCELALLSKFAAVMAHARQSLKKGNKITFVPERNGYRRTMIVSPPLPFCPHAMQVSQRLAQRHFKTPECDGSDGDGEDDEKAEKVKSLSLALDIDCDCSSLVSVPDRDDVGIQRVVKEYMIACGVALGYYGRARRLMLPFRSQVMLPEDKEKFIEQTPNDELQFERFISSLVPASIEFGNPMPHHSLNVSAYVQASSPIRRSLDLVAHLVLKVHLQRIQLCLEGEEKHAGSLSGREDDSTSILDAHLGQSYVKAGLRCAATDVDATLDALHRTVRASRRAAYLRHAQFRCLQWLHASSLQDIYARGHSGSDSTLPRKADKFLPFLTIQKELHTDAVREMRMIVNCSTRYWTLEMVRRSLLGLLGDLSKKQRASENGAPGLTYLGTIIRYKTWSLAEIADRGENYGLLAMFENADGIVDRVGMSKRIAGFEVSVPRLGMRLFGVLAGRTLEADNKGKARLAKHAQDGYAPGAIVQILIRGPVSPAGNRIEHVEIARLVEAASAEERKSLSAFLTSQ</sequence>
<dbReference type="InterPro" id="IPR012340">
    <property type="entry name" value="NA-bd_OB-fold"/>
</dbReference>
<evidence type="ECO:0000259" key="1">
    <source>
        <dbReference type="SMART" id="SM00955"/>
    </source>
</evidence>
<comment type="caution">
    <text evidence="2">The sequence shown here is derived from an EMBL/GenBank/DDBJ whole genome shotgun (WGS) entry which is preliminary data.</text>
</comment>
<gene>
    <name evidence="2" type="ORF">FVE85_3986</name>
</gene>
<dbReference type="GO" id="GO:0006402">
    <property type="term" value="P:mRNA catabolic process"/>
    <property type="evidence" value="ECO:0007669"/>
    <property type="project" value="TreeGrafter"/>
</dbReference>
<dbReference type="PANTHER" id="PTHR23355:SF9">
    <property type="entry name" value="DIS3-LIKE EXONUCLEASE 2"/>
    <property type="match status" value="1"/>
</dbReference>
<organism evidence="2 3">
    <name type="scientific">Porphyridium purpureum</name>
    <name type="common">Red alga</name>
    <name type="synonym">Porphyridium cruentum</name>
    <dbReference type="NCBI Taxonomy" id="35688"/>
    <lineage>
        <taxon>Eukaryota</taxon>
        <taxon>Rhodophyta</taxon>
        <taxon>Bangiophyceae</taxon>
        <taxon>Porphyridiales</taxon>
        <taxon>Porphyridiaceae</taxon>
        <taxon>Porphyridium</taxon>
    </lineage>
</organism>
<dbReference type="InterPro" id="IPR050180">
    <property type="entry name" value="RNR_Ribonuclease"/>
</dbReference>
<accession>A0A5J4YRA8</accession>
<dbReference type="SUPFAM" id="SSF50249">
    <property type="entry name" value="Nucleic acid-binding proteins"/>
    <property type="match status" value="2"/>
</dbReference>
<reference evidence="3" key="1">
    <citation type="journal article" date="2019" name="Nat. Commun.">
        <title>Expansion of phycobilisome linker gene families in mesophilic red algae.</title>
        <authorList>
            <person name="Lee J."/>
            <person name="Kim D."/>
            <person name="Bhattacharya D."/>
            <person name="Yoon H.S."/>
        </authorList>
    </citation>
    <scope>NUCLEOTIDE SEQUENCE [LARGE SCALE GENOMIC DNA]</scope>
    <source>
        <strain evidence="3">CCMP 1328</strain>
    </source>
</reference>
<name>A0A5J4YRA8_PORPP</name>
<dbReference type="AlphaFoldDB" id="A0A5J4YRA8"/>
<keyword evidence="3" id="KW-1185">Reference proteome</keyword>
<proteinExistence type="predicted"/>
<feature type="domain" description="RNB" evidence="1">
    <location>
        <begin position="447"/>
        <end position="944"/>
    </location>
</feature>